<dbReference type="PANTHER" id="PTHR30352:SF13">
    <property type="entry name" value="GLYCYL-RADICAL ENZYME ACTIVATING ENZYME YJJW-RELATED"/>
    <property type="match status" value="1"/>
</dbReference>
<dbReference type="Proteomes" id="UP001299068">
    <property type="component" value="Unassembled WGS sequence"/>
</dbReference>
<dbReference type="SFLD" id="SFLDG01066">
    <property type="entry name" value="organic_radical-activating_enz"/>
    <property type="match status" value="1"/>
</dbReference>
<evidence type="ECO:0000313" key="13">
    <source>
        <dbReference type="Proteomes" id="UP001299068"/>
    </source>
</evidence>
<gene>
    <name evidence="12" type="ORF">K5V21_07890</name>
</gene>
<keyword evidence="3" id="KW-0004">4Fe-4S</keyword>
<comment type="cofactor">
    <cofactor evidence="1">
        <name>[4Fe-4S] cluster</name>
        <dbReference type="ChEBI" id="CHEBI:49883"/>
    </cofactor>
</comment>
<dbReference type="SFLD" id="SFLDS00029">
    <property type="entry name" value="Radical_SAM"/>
    <property type="match status" value="1"/>
</dbReference>
<dbReference type="NCBIfam" id="TIGR04041">
    <property type="entry name" value="activase_YjjW"/>
    <property type="match status" value="1"/>
</dbReference>
<dbReference type="Gene3D" id="3.20.20.70">
    <property type="entry name" value="Aldolase class I"/>
    <property type="match status" value="1"/>
</dbReference>
<dbReference type="Pfam" id="PF04055">
    <property type="entry name" value="Radical_SAM"/>
    <property type="match status" value="1"/>
</dbReference>
<feature type="domain" description="4Fe-4S ferredoxin-type" evidence="10">
    <location>
        <begin position="33"/>
        <end position="65"/>
    </location>
</feature>
<dbReference type="PROSITE" id="PS51918">
    <property type="entry name" value="RADICAL_SAM"/>
    <property type="match status" value="1"/>
</dbReference>
<evidence type="ECO:0000256" key="5">
    <source>
        <dbReference type="ARBA" id="ARBA00022723"/>
    </source>
</evidence>
<evidence type="ECO:0000256" key="2">
    <source>
        <dbReference type="ARBA" id="ARBA00009777"/>
    </source>
</evidence>
<organism evidence="12 13">
    <name type="scientific">Clostridium sardiniense</name>
    <name type="common">Clostridium absonum</name>
    <dbReference type="NCBI Taxonomy" id="29369"/>
    <lineage>
        <taxon>Bacteria</taxon>
        <taxon>Bacillati</taxon>
        <taxon>Bacillota</taxon>
        <taxon>Clostridia</taxon>
        <taxon>Eubacteriales</taxon>
        <taxon>Clostridiaceae</taxon>
        <taxon>Clostridium</taxon>
    </lineage>
</organism>
<sequence length="278" mass="31617">MTNGLVNKIIPFSSVDGPGNRTAIFFQGCNFNCKYCHNPETIKTCKHCGKCVEICPHGAVELLNGTIKWDEDRCENCGLCLENCTKNCGPRTKYMSVEDVVSEILKVKPFISGITVSGGECTLWRDFLVELFKKVKELGLSIFVDSNGSLDFSKDKEFIDLIDKVMLDIKSFDSEEHEMLTKRKNDIVLENAKYLASIDKLFEIRTVIVPDLLDNENNVYKISNLLVSLDPKIRYKLIKYRPMGVRKNEVNSKTPTDEYMDYLKDIAIKNGCKEILIL</sequence>
<evidence type="ECO:0000259" key="11">
    <source>
        <dbReference type="PROSITE" id="PS51918"/>
    </source>
</evidence>
<evidence type="ECO:0000256" key="1">
    <source>
        <dbReference type="ARBA" id="ARBA00001966"/>
    </source>
</evidence>
<keyword evidence="6" id="KW-0560">Oxidoreductase</keyword>
<evidence type="ECO:0000256" key="6">
    <source>
        <dbReference type="ARBA" id="ARBA00023002"/>
    </source>
</evidence>
<dbReference type="EMBL" id="JAIKTU010000005">
    <property type="protein sequence ID" value="MBY0755377.1"/>
    <property type="molecule type" value="Genomic_DNA"/>
</dbReference>
<dbReference type="SUPFAM" id="SSF54862">
    <property type="entry name" value="4Fe-4S ferredoxins"/>
    <property type="match status" value="1"/>
</dbReference>
<feature type="domain" description="4Fe-4S ferredoxin-type" evidence="10">
    <location>
        <begin position="67"/>
        <end position="94"/>
    </location>
</feature>
<comment type="caution">
    <text evidence="12">The sequence shown here is derived from an EMBL/GenBank/DDBJ whole genome shotgun (WGS) entry which is preliminary data.</text>
</comment>
<dbReference type="InterPro" id="IPR017896">
    <property type="entry name" value="4Fe4S_Fe-S-bd"/>
</dbReference>
<evidence type="ECO:0000256" key="9">
    <source>
        <dbReference type="ARBA" id="ARBA00047365"/>
    </source>
</evidence>
<evidence type="ECO:0000256" key="7">
    <source>
        <dbReference type="ARBA" id="ARBA00023004"/>
    </source>
</evidence>
<protein>
    <submittedName>
        <fullName evidence="12">YjjW family glycine radical enzyme activase</fullName>
    </submittedName>
</protein>
<dbReference type="InterPro" id="IPR001989">
    <property type="entry name" value="Radical_activat_CS"/>
</dbReference>
<dbReference type="PROSITE" id="PS01087">
    <property type="entry name" value="RADICAL_ACTIVATING"/>
    <property type="match status" value="1"/>
</dbReference>
<dbReference type="InterPro" id="IPR012839">
    <property type="entry name" value="Organic_radical_activase"/>
</dbReference>
<keyword evidence="7" id="KW-0408">Iron</keyword>
<keyword evidence="13" id="KW-1185">Reference proteome</keyword>
<evidence type="ECO:0000259" key="10">
    <source>
        <dbReference type="PROSITE" id="PS51379"/>
    </source>
</evidence>
<dbReference type="CDD" id="cd01335">
    <property type="entry name" value="Radical_SAM"/>
    <property type="match status" value="1"/>
</dbReference>
<dbReference type="InterPro" id="IPR040074">
    <property type="entry name" value="BssD/PflA/YjjW"/>
</dbReference>
<dbReference type="InterPro" id="IPR013785">
    <property type="entry name" value="Aldolase_TIM"/>
</dbReference>
<dbReference type="RefSeq" id="WP_221860608.1">
    <property type="nucleotide sequence ID" value="NZ_JAIKTU010000005.1"/>
</dbReference>
<feature type="domain" description="Radical SAM core" evidence="11">
    <location>
        <begin position="15"/>
        <end position="273"/>
    </location>
</feature>
<name>A0ABS7KXT7_CLOSR</name>
<evidence type="ECO:0000313" key="12">
    <source>
        <dbReference type="EMBL" id="MBY0755377.1"/>
    </source>
</evidence>
<dbReference type="InterPro" id="IPR023912">
    <property type="entry name" value="YjjW_bact"/>
</dbReference>
<evidence type="ECO:0000256" key="4">
    <source>
        <dbReference type="ARBA" id="ARBA00022691"/>
    </source>
</evidence>
<keyword evidence="4" id="KW-0949">S-adenosyl-L-methionine</keyword>
<dbReference type="SUPFAM" id="SSF102114">
    <property type="entry name" value="Radical SAM enzymes"/>
    <property type="match status" value="1"/>
</dbReference>
<dbReference type="PANTHER" id="PTHR30352">
    <property type="entry name" value="PYRUVATE FORMATE-LYASE-ACTIVATING ENZYME"/>
    <property type="match status" value="1"/>
</dbReference>
<evidence type="ECO:0000256" key="3">
    <source>
        <dbReference type="ARBA" id="ARBA00022485"/>
    </source>
</evidence>
<comment type="similarity">
    <text evidence="2">Belongs to the organic radical-activating enzymes family.</text>
</comment>
<dbReference type="SFLD" id="SFLDF00392">
    <property type="entry name" value="YjjI_activase"/>
    <property type="match status" value="1"/>
</dbReference>
<dbReference type="PIRSF" id="PIRSF000371">
    <property type="entry name" value="PFL_act_enz"/>
    <property type="match status" value="1"/>
</dbReference>
<keyword evidence="8" id="KW-0411">Iron-sulfur</keyword>
<proteinExistence type="inferred from homology"/>
<dbReference type="InterPro" id="IPR058240">
    <property type="entry name" value="rSAM_sf"/>
</dbReference>
<accession>A0ABS7KXT7</accession>
<dbReference type="InterPro" id="IPR034457">
    <property type="entry name" value="Organic_radical-activating"/>
</dbReference>
<dbReference type="Pfam" id="PF00037">
    <property type="entry name" value="Fer4"/>
    <property type="match status" value="1"/>
</dbReference>
<dbReference type="InterPro" id="IPR007197">
    <property type="entry name" value="rSAM"/>
</dbReference>
<evidence type="ECO:0000256" key="8">
    <source>
        <dbReference type="ARBA" id="ARBA00023014"/>
    </source>
</evidence>
<reference evidence="12 13" key="1">
    <citation type="journal article" date="2021" name="Cell Host Microbe">
        <title>in vivo commensal control of Clostridioides difficile virulence.</title>
        <authorList>
            <person name="Girinathan B.P."/>
            <person name="Dibenedetto N."/>
            <person name="Worley J.N."/>
            <person name="Peltier J."/>
            <person name="Arrieta-Ortiz M.L."/>
            <person name="Rupa Christinal Immanuel S."/>
            <person name="Lavin R."/>
            <person name="Delaney M.L."/>
            <person name="Cummins C."/>
            <person name="Hoffmann M."/>
            <person name="Luo Y."/>
            <person name="Gonzalez-Escalona N."/>
            <person name="Allard M."/>
            <person name="Onderdonk A.B."/>
            <person name="Gerber G.K."/>
            <person name="Sonenshein A.L."/>
            <person name="Baliga N."/>
            <person name="Dupuy B."/>
            <person name="Bry L."/>
        </authorList>
    </citation>
    <scope>NUCLEOTIDE SEQUENCE [LARGE SCALE GENOMIC DNA]</scope>
    <source>
        <strain evidence="12 13">DSM 599</strain>
    </source>
</reference>
<comment type="catalytic activity">
    <reaction evidence="9">
        <text>glycyl-[protein] + reduced [flavodoxin] + S-adenosyl-L-methionine = glycin-2-yl radical-[protein] + semiquinone [flavodoxin] + 5'-deoxyadenosine + L-methionine + H(+)</text>
        <dbReference type="Rhea" id="RHEA:61976"/>
        <dbReference type="Rhea" id="RHEA-COMP:10622"/>
        <dbReference type="Rhea" id="RHEA-COMP:14480"/>
        <dbReference type="Rhea" id="RHEA-COMP:15993"/>
        <dbReference type="Rhea" id="RHEA-COMP:15994"/>
        <dbReference type="ChEBI" id="CHEBI:15378"/>
        <dbReference type="ChEBI" id="CHEBI:17319"/>
        <dbReference type="ChEBI" id="CHEBI:29947"/>
        <dbReference type="ChEBI" id="CHEBI:32722"/>
        <dbReference type="ChEBI" id="CHEBI:57618"/>
        <dbReference type="ChEBI" id="CHEBI:57844"/>
        <dbReference type="ChEBI" id="CHEBI:59789"/>
        <dbReference type="ChEBI" id="CHEBI:140311"/>
    </reaction>
</comment>
<keyword evidence="5" id="KW-0479">Metal-binding</keyword>
<dbReference type="PROSITE" id="PS51379">
    <property type="entry name" value="4FE4S_FER_2"/>
    <property type="match status" value="2"/>
</dbReference>
<dbReference type="SFLD" id="SFLDG01118">
    <property type="entry name" value="activating_enzymes__group_2"/>
    <property type="match status" value="1"/>
</dbReference>